<keyword evidence="2" id="KW-1185">Reference proteome</keyword>
<evidence type="ECO:0000313" key="2">
    <source>
        <dbReference type="Proteomes" id="UP000011991"/>
    </source>
</evidence>
<organism evidence="1 2">
    <name type="scientific">Rhodopirellula maiorica SM1</name>
    <dbReference type="NCBI Taxonomy" id="1265738"/>
    <lineage>
        <taxon>Bacteria</taxon>
        <taxon>Pseudomonadati</taxon>
        <taxon>Planctomycetota</taxon>
        <taxon>Planctomycetia</taxon>
        <taxon>Pirellulales</taxon>
        <taxon>Pirellulaceae</taxon>
        <taxon>Novipirellula</taxon>
    </lineage>
</organism>
<name>M5RWU6_9BACT</name>
<dbReference type="AlphaFoldDB" id="M5RWU6"/>
<gene>
    <name evidence="1" type="ORF">RMSM_03198</name>
</gene>
<reference evidence="1 2" key="1">
    <citation type="journal article" date="2013" name="Mar. Genomics">
        <title>Expression of sulfatases in Rhodopirellula baltica and the diversity of sulfatases in the genus Rhodopirellula.</title>
        <authorList>
            <person name="Wegner C.E."/>
            <person name="Richter-Heitmann T."/>
            <person name="Klindworth A."/>
            <person name="Klockow C."/>
            <person name="Richter M."/>
            <person name="Achstetter T."/>
            <person name="Glockner F.O."/>
            <person name="Harder J."/>
        </authorList>
    </citation>
    <scope>NUCLEOTIDE SEQUENCE [LARGE SCALE GENOMIC DNA]</scope>
    <source>
        <strain evidence="1 2">SM1</strain>
    </source>
</reference>
<accession>M5RWU6</accession>
<protein>
    <submittedName>
        <fullName evidence="1">Uncharacterized protein</fullName>
    </submittedName>
</protein>
<dbReference type="EMBL" id="ANOG01000465">
    <property type="protein sequence ID" value="EMI19872.1"/>
    <property type="molecule type" value="Genomic_DNA"/>
</dbReference>
<sequence length="46" mass="4847">MAYLISSNIAFLPFPSDVTVGLGCDLKAVRRRCAAISIFLSSLAAS</sequence>
<evidence type="ECO:0000313" key="1">
    <source>
        <dbReference type="EMBL" id="EMI19872.1"/>
    </source>
</evidence>
<comment type="caution">
    <text evidence="1">The sequence shown here is derived from an EMBL/GenBank/DDBJ whole genome shotgun (WGS) entry which is preliminary data.</text>
</comment>
<dbReference type="Proteomes" id="UP000011991">
    <property type="component" value="Unassembled WGS sequence"/>
</dbReference>
<proteinExistence type="predicted"/>